<evidence type="ECO:0000256" key="5">
    <source>
        <dbReference type="ARBA" id="ARBA00023136"/>
    </source>
</evidence>
<dbReference type="EMBL" id="AOPY01001696">
    <property type="protein sequence ID" value="EPJ34468.1"/>
    <property type="molecule type" value="Genomic_DNA"/>
</dbReference>
<protein>
    <recommendedName>
        <fullName evidence="8">Major facilitator superfamily (MFS) profile domain-containing protein</fullName>
    </recommendedName>
</protein>
<evidence type="ECO:0000256" key="2">
    <source>
        <dbReference type="ARBA" id="ARBA00022475"/>
    </source>
</evidence>
<dbReference type="SUPFAM" id="SSF103473">
    <property type="entry name" value="MFS general substrate transporter"/>
    <property type="match status" value="1"/>
</dbReference>
<dbReference type="GO" id="GO:0022857">
    <property type="term" value="F:transmembrane transporter activity"/>
    <property type="evidence" value="ECO:0007669"/>
    <property type="project" value="InterPro"/>
</dbReference>
<dbReference type="CDD" id="cd17324">
    <property type="entry name" value="MFS_NepI_like"/>
    <property type="match status" value="1"/>
</dbReference>
<organism evidence="9 10">
    <name type="scientific">Streptomyces afghaniensis 772</name>
    <dbReference type="NCBI Taxonomy" id="1283301"/>
    <lineage>
        <taxon>Bacteria</taxon>
        <taxon>Bacillati</taxon>
        <taxon>Actinomycetota</taxon>
        <taxon>Actinomycetes</taxon>
        <taxon>Kitasatosporales</taxon>
        <taxon>Streptomycetaceae</taxon>
        <taxon>Streptomyces</taxon>
    </lineage>
</organism>
<evidence type="ECO:0000313" key="9">
    <source>
        <dbReference type="EMBL" id="EPJ34468.1"/>
    </source>
</evidence>
<keyword evidence="2" id="KW-1003">Cell membrane</keyword>
<reference evidence="9 10" key="1">
    <citation type="submission" date="2013-02" db="EMBL/GenBank/DDBJ databases">
        <title>Draft Genome Sequence of Streptomyces afghaniensis, Which Produces Compounds of the Julimycin B-Complex.</title>
        <authorList>
            <person name="Gruening B.A."/>
            <person name="Praeg A."/>
            <person name="Erxleben A."/>
            <person name="Guenther S."/>
            <person name="Fiedler H.-P."/>
            <person name="Goodfellow M."/>
            <person name="Mueller M."/>
        </authorList>
    </citation>
    <scope>NUCLEOTIDE SEQUENCE [LARGE SCALE GENOMIC DNA]</scope>
    <source>
        <strain evidence="9 10">772</strain>
    </source>
</reference>
<dbReference type="RefSeq" id="WP_020277275.1">
    <property type="nucleotide sequence ID" value="NZ_KE354476.1"/>
</dbReference>
<comment type="subcellular location">
    <subcellularLocation>
        <location evidence="1">Cell membrane</location>
        <topology evidence="1">Multi-pass membrane protein</topology>
    </subcellularLocation>
</comment>
<feature type="transmembrane region" description="Helical" evidence="7">
    <location>
        <begin position="304"/>
        <end position="322"/>
    </location>
</feature>
<dbReference type="InterPro" id="IPR050189">
    <property type="entry name" value="MFS_Efflux_Transporters"/>
</dbReference>
<feature type="transmembrane region" description="Helical" evidence="7">
    <location>
        <begin position="359"/>
        <end position="379"/>
    </location>
</feature>
<evidence type="ECO:0000259" key="8">
    <source>
        <dbReference type="PROSITE" id="PS50850"/>
    </source>
</evidence>
<dbReference type="PANTHER" id="PTHR43124:SF8">
    <property type="entry name" value="INNER MEMBRANE TRANSPORT PROTEIN YDHP"/>
    <property type="match status" value="1"/>
</dbReference>
<feature type="region of interest" description="Disordered" evidence="6">
    <location>
        <begin position="188"/>
        <end position="257"/>
    </location>
</feature>
<keyword evidence="5 7" id="KW-0472">Membrane</keyword>
<feature type="transmembrane region" description="Helical" evidence="7">
    <location>
        <begin position="158"/>
        <end position="178"/>
    </location>
</feature>
<dbReference type="AlphaFoldDB" id="S4M5H3"/>
<dbReference type="InterPro" id="IPR011701">
    <property type="entry name" value="MFS"/>
</dbReference>
<dbReference type="PATRIC" id="fig|1283301.3.peg.8387"/>
<sequence>MPSGLVALALGGFGIGLTEFLIAGLLPQVASSFTVSEAAAGWLISGYALSVAVGAIALTAATARLPRKQVLLGLVALFVVGNLLSAIAPNYPVMLLGRIVAALCHGSFFGIGSLVARSLVAPEKKSQAVAIMFAGLTVANVLGVPFGALVGERWGWRAAFWAVTAIGVLALAGIAALVPAWAGRVRPATATDPAPGRSATGAGGTNPVLPRSATSTGGADPLPSRSATGTGGAAFDPAPLQPAAEAGEPDPAPPSGLRAQVRAFRSWQVWLTLTATALSYGGMFGAFSYIAYTFTEVSGFAPADVAWLLMVYGVGLVVGNLVGGRAADRDRDRALVLALAGLTLTLALFGLLAGSATASVVLVFVMGVTGFASVPGMITRVTDYAHGAALAASANVSASNVGNALGAWLGGLAITAGLGYTSPLYVGAGIALLATVVMVIAARQARSPQVADRAPTP</sequence>
<dbReference type="Pfam" id="PF07690">
    <property type="entry name" value="MFS_1"/>
    <property type="match status" value="1"/>
</dbReference>
<gene>
    <name evidence="9" type="ORF">STAFG_8454</name>
</gene>
<evidence type="ECO:0000256" key="4">
    <source>
        <dbReference type="ARBA" id="ARBA00022989"/>
    </source>
</evidence>
<feature type="transmembrane region" description="Helical" evidence="7">
    <location>
        <begin position="70"/>
        <end position="89"/>
    </location>
</feature>
<keyword evidence="10" id="KW-1185">Reference proteome</keyword>
<comment type="caution">
    <text evidence="9">The sequence shown here is derived from an EMBL/GenBank/DDBJ whole genome shotgun (WGS) entry which is preliminary data.</text>
</comment>
<feature type="transmembrane region" description="Helical" evidence="7">
    <location>
        <begin position="95"/>
        <end position="116"/>
    </location>
</feature>
<dbReference type="Proteomes" id="UP000015001">
    <property type="component" value="Unassembled WGS sequence"/>
</dbReference>
<accession>S4M5H3</accession>
<dbReference type="InterPro" id="IPR020846">
    <property type="entry name" value="MFS_dom"/>
</dbReference>
<feature type="transmembrane region" description="Helical" evidence="7">
    <location>
        <begin position="400"/>
        <end position="418"/>
    </location>
</feature>
<evidence type="ECO:0000256" key="6">
    <source>
        <dbReference type="SAM" id="MobiDB-lite"/>
    </source>
</evidence>
<dbReference type="OrthoDB" id="9814237at2"/>
<dbReference type="PROSITE" id="PS50850">
    <property type="entry name" value="MFS"/>
    <property type="match status" value="1"/>
</dbReference>
<feature type="domain" description="Major facilitator superfamily (MFS) profile" evidence="8">
    <location>
        <begin position="4"/>
        <end position="446"/>
    </location>
</feature>
<name>S4M5H3_9ACTN</name>
<evidence type="ECO:0000256" key="3">
    <source>
        <dbReference type="ARBA" id="ARBA00022692"/>
    </source>
</evidence>
<dbReference type="InterPro" id="IPR036259">
    <property type="entry name" value="MFS_trans_sf"/>
</dbReference>
<keyword evidence="4 7" id="KW-1133">Transmembrane helix</keyword>
<evidence type="ECO:0000256" key="1">
    <source>
        <dbReference type="ARBA" id="ARBA00004651"/>
    </source>
</evidence>
<evidence type="ECO:0000256" key="7">
    <source>
        <dbReference type="SAM" id="Phobius"/>
    </source>
</evidence>
<feature type="transmembrane region" description="Helical" evidence="7">
    <location>
        <begin position="269"/>
        <end position="292"/>
    </location>
</feature>
<dbReference type="GO" id="GO:0005886">
    <property type="term" value="C:plasma membrane"/>
    <property type="evidence" value="ECO:0007669"/>
    <property type="project" value="UniProtKB-SubCell"/>
</dbReference>
<keyword evidence="3 7" id="KW-0812">Transmembrane</keyword>
<evidence type="ECO:0000313" key="10">
    <source>
        <dbReference type="Proteomes" id="UP000015001"/>
    </source>
</evidence>
<dbReference type="Gene3D" id="1.20.1250.20">
    <property type="entry name" value="MFS general substrate transporter like domains"/>
    <property type="match status" value="2"/>
</dbReference>
<proteinExistence type="predicted"/>
<feature type="transmembrane region" description="Helical" evidence="7">
    <location>
        <begin position="424"/>
        <end position="442"/>
    </location>
</feature>
<feature type="transmembrane region" description="Helical" evidence="7">
    <location>
        <begin position="42"/>
        <end position="63"/>
    </location>
</feature>
<feature type="transmembrane region" description="Helical" evidence="7">
    <location>
        <begin position="334"/>
        <end position="353"/>
    </location>
</feature>
<feature type="transmembrane region" description="Helical" evidence="7">
    <location>
        <begin position="128"/>
        <end position="146"/>
    </location>
</feature>
<dbReference type="HOGENOM" id="CLU_001265_61_2_11"/>
<dbReference type="PANTHER" id="PTHR43124">
    <property type="entry name" value="PURINE EFFLUX PUMP PBUE"/>
    <property type="match status" value="1"/>
</dbReference>